<reference evidence="4 5" key="1">
    <citation type="submission" date="2020-01" db="EMBL/GenBank/DDBJ databases">
        <title>Complete genome sequence of a human oral phylogroup 1 Treponema sp. strain ATCC 700766, originally isolated from periodontitis dental plaque.</title>
        <authorList>
            <person name="Chan Y."/>
            <person name="Huo Y.-B."/>
            <person name="Yu X.-L."/>
            <person name="Zeng H."/>
            <person name="Leung W.-K."/>
            <person name="Watt R.M."/>
        </authorList>
    </citation>
    <scope>NUCLEOTIDE SEQUENCE [LARGE SCALE GENOMIC DNA]</scope>
    <source>
        <strain evidence="4 5">OMZ 804</strain>
    </source>
</reference>
<protein>
    <recommendedName>
        <fullName evidence="2">Antitoxin</fullName>
    </recommendedName>
</protein>
<proteinExistence type="inferred from homology"/>
<dbReference type="Pfam" id="PF02604">
    <property type="entry name" value="PhdYeFM_antitox"/>
    <property type="match status" value="1"/>
</dbReference>
<comment type="function">
    <text evidence="2">Antitoxin component of a type II toxin-antitoxin (TA) system.</text>
</comment>
<dbReference type="InterPro" id="IPR036165">
    <property type="entry name" value="YefM-like_sf"/>
</dbReference>
<dbReference type="EMBL" id="CP048020">
    <property type="protein sequence ID" value="QHX42697.1"/>
    <property type="molecule type" value="Genomic_DNA"/>
</dbReference>
<dbReference type="SUPFAM" id="SSF143120">
    <property type="entry name" value="YefM-like"/>
    <property type="match status" value="1"/>
</dbReference>
<evidence type="ECO:0000313" key="4">
    <source>
        <dbReference type="EMBL" id="QHX42697.1"/>
    </source>
</evidence>
<dbReference type="KEGG" id="trz:GWP43_03685"/>
<accession>A0A6P1XZ00</accession>
<gene>
    <name evidence="4" type="ORF">GWP43_03685</name>
</gene>
<organism evidence="4 5">
    <name type="scientific">Treponema vincentii</name>
    <dbReference type="NCBI Taxonomy" id="69710"/>
    <lineage>
        <taxon>Bacteria</taxon>
        <taxon>Pseudomonadati</taxon>
        <taxon>Spirochaetota</taxon>
        <taxon>Spirochaetia</taxon>
        <taxon>Spirochaetales</taxon>
        <taxon>Treponemataceae</taxon>
        <taxon>Treponema</taxon>
    </lineage>
</organism>
<dbReference type="RefSeq" id="WP_162662793.1">
    <property type="nucleotide sequence ID" value="NZ_CP048020.1"/>
</dbReference>
<dbReference type="Proteomes" id="UP000464374">
    <property type="component" value="Chromosome"/>
</dbReference>
<comment type="similarity">
    <text evidence="1 2">Belongs to the phD/YefM antitoxin family.</text>
</comment>
<dbReference type="Gene3D" id="6.10.250.330">
    <property type="match status" value="1"/>
</dbReference>
<dbReference type="InterPro" id="IPR051405">
    <property type="entry name" value="phD/YefM_antitoxin"/>
</dbReference>
<evidence type="ECO:0000256" key="1">
    <source>
        <dbReference type="ARBA" id="ARBA00009981"/>
    </source>
</evidence>
<name>A0A6P1XZ00_9SPIR</name>
<feature type="region of interest" description="Disordered" evidence="3">
    <location>
        <begin position="66"/>
        <end position="85"/>
    </location>
</feature>
<evidence type="ECO:0000313" key="5">
    <source>
        <dbReference type="Proteomes" id="UP000464374"/>
    </source>
</evidence>
<dbReference type="PANTHER" id="PTHR33713">
    <property type="entry name" value="ANTITOXIN YAFN-RELATED"/>
    <property type="match status" value="1"/>
</dbReference>
<dbReference type="Gene3D" id="3.40.1620.10">
    <property type="entry name" value="YefM-like domain"/>
    <property type="match status" value="1"/>
</dbReference>
<dbReference type="InterPro" id="IPR006442">
    <property type="entry name" value="Antitoxin_Phd/YefM"/>
</dbReference>
<dbReference type="PANTHER" id="PTHR33713:SF6">
    <property type="entry name" value="ANTITOXIN YEFM"/>
    <property type="match status" value="1"/>
</dbReference>
<dbReference type="AlphaFoldDB" id="A0A6P1XZ00"/>
<sequence length="85" mass="10182">MDVITYSDLRRNLKTYMDKVYYDYEPLMIARKNSENLVLLSVHEYNSLVETDYLLRNEANAEHLKKSIEQHRNGNLHSHELLENE</sequence>
<dbReference type="NCBIfam" id="TIGR01552">
    <property type="entry name" value="phd_fam"/>
    <property type="match status" value="1"/>
</dbReference>
<evidence type="ECO:0000256" key="2">
    <source>
        <dbReference type="RuleBase" id="RU362080"/>
    </source>
</evidence>
<evidence type="ECO:0000256" key="3">
    <source>
        <dbReference type="SAM" id="MobiDB-lite"/>
    </source>
</evidence>